<name>A0A4Z2FWT9_9TELE</name>
<keyword evidence="2" id="KW-0732">Signal</keyword>
<dbReference type="EMBL" id="SRLO01000850">
    <property type="protein sequence ID" value="TNN45380.1"/>
    <property type="molecule type" value="Genomic_DNA"/>
</dbReference>
<dbReference type="AlphaFoldDB" id="A0A4Z2FWT9"/>
<evidence type="ECO:0000313" key="3">
    <source>
        <dbReference type="EMBL" id="TNN45380.1"/>
    </source>
</evidence>
<reference evidence="3 4" key="1">
    <citation type="submission" date="2019-03" db="EMBL/GenBank/DDBJ databases">
        <title>First draft genome of Liparis tanakae, snailfish: a comprehensive survey of snailfish specific genes.</title>
        <authorList>
            <person name="Kim W."/>
            <person name="Song I."/>
            <person name="Jeong J.-H."/>
            <person name="Kim D."/>
            <person name="Kim S."/>
            <person name="Ryu S."/>
            <person name="Song J.Y."/>
            <person name="Lee S.K."/>
        </authorList>
    </citation>
    <scope>NUCLEOTIDE SEQUENCE [LARGE SCALE GENOMIC DNA]</scope>
    <source>
        <tissue evidence="3">Muscle</tissue>
    </source>
</reference>
<sequence length="100" mass="11295">MTVMMMMFLFVVSTRTARGASAQQHAEQVLPHAADVFRSEETFCTLRTAKPDKDNVEDERRCSRLRCQMNHLQITGAHGKTRRQGTMSTDWLAAPQAPNS</sequence>
<proteinExistence type="predicted"/>
<feature type="chain" id="PRO_5021210457" description="Secreted protein" evidence="2">
    <location>
        <begin position="20"/>
        <end position="100"/>
    </location>
</feature>
<keyword evidence="4" id="KW-1185">Reference proteome</keyword>
<accession>A0A4Z2FWT9</accession>
<feature type="signal peptide" evidence="2">
    <location>
        <begin position="1"/>
        <end position="19"/>
    </location>
</feature>
<dbReference type="Proteomes" id="UP000314294">
    <property type="component" value="Unassembled WGS sequence"/>
</dbReference>
<feature type="region of interest" description="Disordered" evidence="1">
    <location>
        <begin position="73"/>
        <end position="100"/>
    </location>
</feature>
<evidence type="ECO:0008006" key="5">
    <source>
        <dbReference type="Google" id="ProtNLM"/>
    </source>
</evidence>
<comment type="caution">
    <text evidence="3">The sequence shown here is derived from an EMBL/GenBank/DDBJ whole genome shotgun (WGS) entry which is preliminary data.</text>
</comment>
<gene>
    <name evidence="3" type="ORF">EYF80_044430</name>
</gene>
<evidence type="ECO:0000256" key="1">
    <source>
        <dbReference type="SAM" id="MobiDB-lite"/>
    </source>
</evidence>
<evidence type="ECO:0000313" key="4">
    <source>
        <dbReference type="Proteomes" id="UP000314294"/>
    </source>
</evidence>
<evidence type="ECO:0000256" key="2">
    <source>
        <dbReference type="SAM" id="SignalP"/>
    </source>
</evidence>
<protein>
    <recommendedName>
        <fullName evidence="5">Secreted protein</fullName>
    </recommendedName>
</protein>
<organism evidence="3 4">
    <name type="scientific">Liparis tanakae</name>
    <name type="common">Tanaka's snailfish</name>
    <dbReference type="NCBI Taxonomy" id="230148"/>
    <lineage>
        <taxon>Eukaryota</taxon>
        <taxon>Metazoa</taxon>
        <taxon>Chordata</taxon>
        <taxon>Craniata</taxon>
        <taxon>Vertebrata</taxon>
        <taxon>Euteleostomi</taxon>
        <taxon>Actinopterygii</taxon>
        <taxon>Neopterygii</taxon>
        <taxon>Teleostei</taxon>
        <taxon>Neoteleostei</taxon>
        <taxon>Acanthomorphata</taxon>
        <taxon>Eupercaria</taxon>
        <taxon>Perciformes</taxon>
        <taxon>Cottioidei</taxon>
        <taxon>Cottales</taxon>
        <taxon>Liparidae</taxon>
        <taxon>Liparis</taxon>
    </lineage>
</organism>